<evidence type="ECO:0000256" key="1">
    <source>
        <dbReference type="SAM" id="MobiDB-lite"/>
    </source>
</evidence>
<evidence type="ECO:0000313" key="3">
    <source>
        <dbReference type="EMBL" id="RRD50307.1"/>
    </source>
</evidence>
<dbReference type="SUPFAM" id="SSF82171">
    <property type="entry name" value="DPP6 N-terminal domain-like"/>
    <property type="match status" value="1"/>
</dbReference>
<accession>A0A3P1WX31</accession>
<evidence type="ECO:0000313" key="4">
    <source>
        <dbReference type="Proteomes" id="UP000280935"/>
    </source>
</evidence>
<gene>
    <name evidence="3" type="ORF">EII35_04965</name>
</gene>
<proteinExistence type="predicted"/>
<dbReference type="Proteomes" id="UP000280935">
    <property type="component" value="Unassembled WGS sequence"/>
</dbReference>
<keyword evidence="2" id="KW-0732">Signal</keyword>
<dbReference type="AlphaFoldDB" id="A0A3P1WX31"/>
<sequence length="773" mass="82072">MTVRPRSLIGAALAVFLALAGSVTTPANADPPAIGQEEKLETSPPPPPSLPNYGTTFLPDGTPVAVMVSGGSGGLLNLINLNTSTPVDEPQVLAQEGVDAQPWGFARLSDNSVLIGASSNLYHYDPSKPRNKRITVLSVVGQEGFTEELKKKLEFVWDIAVDDNDTAYISVYSKVGGSVLTYRKGTGWGTLAGGDPVAVGDNHARSIDYDDGKLYVTVSPANPRLFVFDLANPGSKEVIPLPAGVANPKEYLAFLEVQAGIAYIGHSDGKATTVLNLATGDHETWPGVTSNVIPRPGEPKKVTYWKKAQGDSARLVEYDPEARTHTDVLVDNSLLRRIAATSWVTHDLFVSTEMNGGRVSIYRVGEPKSSLLSGLVIPMRRDIGSLAVAEDGSLYGGWYMVARKLLRITPGPTAKDTSYSLLDAPLGQVEGLAIHGDHLVTGLYVGGRVGYHSLSDPANFLEKPAGIGEPQDRPYAVIHTTGDQFAVGTVPSGGHLGGALALVNAKDRAIETGPDGTPSVHPFKEIKNAQGQVVTELTQQAPISLAHRDGKLYIGTTIRGGHGVSATNPDGSLQESYIVEFDLATRTVTRIVNPFPGKGQRAVAALTWGENGMLHGATGKYVFTLDPATLTVTNSRSMETTGEMNNRTWLLHHRNELFGIFGGTLYAISADLQTITPLAPPREIKDETREVASEKLPVGSLVIGKDDHIYFARGPELYRHTYLKAKATGNPTPSPAATASPSAVATATAPVTRPTPVVAPSPRPGLPRTGLPC</sequence>
<protein>
    <submittedName>
        <fullName evidence="3">Uncharacterized protein</fullName>
    </submittedName>
</protein>
<dbReference type="OrthoDB" id="57332at2"/>
<feature type="region of interest" description="Disordered" evidence="1">
    <location>
        <begin position="28"/>
        <end position="53"/>
    </location>
</feature>
<name>A0A3P1WX31_9ACTN</name>
<dbReference type="EMBL" id="RQYT01000007">
    <property type="protein sequence ID" value="RRD50307.1"/>
    <property type="molecule type" value="Genomic_DNA"/>
</dbReference>
<feature type="compositionally biased region" description="Low complexity" evidence="1">
    <location>
        <begin position="735"/>
        <end position="756"/>
    </location>
</feature>
<dbReference type="RefSeq" id="WP_125227362.1">
    <property type="nucleotide sequence ID" value="NZ_RQYT01000007.1"/>
</dbReference>
<comment type="caution">
    <text evidence="3">The sequence shown here is derived from an EMBL/GenBank/DDBJ whole genome shotgun (WGS) entry which is preliminary data.</text>
</comment>
<feature type="signal peptide" evidence="2">
    <location>
        <begin position="1"/>
        <end position="29"/>
    </location>
</feature>
<reference evidence="3 4" key="1">
    <citation type="submission" date="2018-11" db="EMBL/GenBank/DDBJ databases">
        <title>Genomes From Bacteria Associated with the Canine Oral Cavity: a Test Case for Automated Genome-Based Taxonomic Assignment.</title>
        <authorList>
            <person name="Coil D.A."/>
            <person name="Jospin G."/>
            <person name="Darling A.E."/>
            <person name="Wallis C."/>
            <person name="Davis I.J."/>
            <person name="Harris S."/>
            <person name="Eisen J.A."/>
            <person name="Holcombe L.J."/>
            <person name="O'Flynn C."/>
        </authorList>
    </citation>
    <scope>NUCLEOTIDE SEQUENCE [LARGE SCALE GENOMIC DNA]</scope>
    <source>
        <strain evidence="3 4">OH2822_COT-296</strain>
    </source>
</reference>
<feature type="chain" id="PRO_5017980776" evidence="2">
    <location>
        <begin position="30"/>
        <end position="773"/>
    </location>
</feature>
<evidence type="ECO:0000256" key="2">
    <source>
        <dbReference type="SAM" id="SignalP"/>
    </source>
</evidence>
<feature type="region of interest" description="Disordered" evidence="1">
    <location>
        <begin position="729"/>
        <end position="773"/>
    </location>
</feature>
<dbReference type="SUPFAM" id="SSF63825">
    <property type="entry name" value="YWTD domain"/>
    <property type="match status" value="1"/>
</dbReference>
<organism evidence="3 4">
    <name type="scientific">Arachnia propionica</name>
    <dbReference type="NCBI Taxonomy" id="1750"/>
    <lineage>
        <taxon>Bacteria</taxon>
        <taxon>Bacillati</taxon>
        <taxon>Actinomycetota</taxon>
        <taxon>Actinomycetes</taxon>
        <taxon>Propionibacteriales</taxon>
        <taxon>Propionibacteriaceae</taxon>
        <taxon>Arachnia</taxon>
    </lineage>
</organism>